<feature type="compositionally biased region" description="Acidic residues" evidence="1">
    <location>
        <begin position="265"/>
        <end position="277"/>
    </location>
</feature>
<accession>B8C4L1</accession>
<name>B8C4L1_THAPS</name>
<evidence type="ECO:0000313" key="2">
    <source>
        <dbReference type="EMBL" id="EED91344.1"/>
    </source>
</evidence>
<reference evidence="2 3" key="2">
    <citation type="journal article" date="2008" name="Nature">
        <title>The Phaeodactylum genome reveals the evolutionary history of diatom genomes.</title>
        <authorList>
            <person name="Bowler C."/>
            <person name="Allen A.E."/>
            <person name="Badger J.H."/>
            <person name="Grimwood J."/>
            <person name="Jabbari K."/>
            <person name="Kuo A."/>
            <person name="Maheswari U."/>
            <person name="Martens C."/>
            <person name="Maumus F."/>
            <person name="Otillar R.P."/>
            <person name="Rayko E."/>
            <person name="Salamov A."/>
            <person name="Vandepoele K."/>
            <person name="Beszteri B."/>
            <person name="Gruber A."/>
            <person name="Heijde M."/>
            <person name="Katinka M."/>
            <person name="Mock T."/>
            <person name="Valentin K."/>
            <person name="Verret F."/>
            <person name="Berges J.A."/>
            <person name="Brownlee C."/>
            <person name="Cadoret J.P."/>
            <person name="Chiovitti A."/>
            <person name="Choi C.J."/>
            <person name="Coesel S."/>
            <person name="De Martino A."/>
            <person name="Detter J.C."/>
            <person name="Durkin C."/>
            <person name="Falciatore A."/>
            <person name="Fournet J."/>
            <person name="Haruta M."/>
            <person name="Huysman M.J."/>
            <person name="Jenkins B.D."/>
            <person name="Jiroutova K."/>
            <person name="Jorgensen R.E."/>
            <person name="Joubert Y."/>
            <person name="Kaplan A."/>
            <person name="Kroger N."/>
            <person name="Kroth P.G."/>
            <person name="La Roche J."/>
            <person name="Lindquist E."/>
            <person name="Lommer M."/>
            <person name="Martin-Jezequel V."/>
            <person name="Lopez P.J."/>
            <person name="Lucas S."/>
            <person name="Mangogna M."/>
            <person name="McGinnis K."/>
            <person name="Medlin L.K."/>
            <person name="Montsant A."/>
            <person name="Oudot-Le Secq M.P."/>
            <person name="Napoli C."/>
            <person name="Obornik M."/>
            <person name="Parker M.S."/>
            <person name="Petit J.L."/>
            <person name="Porcel B.M."/>
            <person name="Poulsen N."/>
            <person name="Robison M."/>
            <person name="Rychlewski L."/>
            <person name="Rynearson T.A."/>
            <person name="Schmutz J."/>
            <person name="Shapiro H."/>
            <person name="Siaut M."/>
            <person name="Stanley M."/>
            <person name="Sussman M.R."/>
            <person name="Taylor A.R."/>
            <person name="Vardi A."/>
            <person name="von Dassow P."/>
            <person name="Vyverman W."/>
            <person name="Willis A."/>
            <person name="Wyrwicz L.S."/>
            <person name="Rokhsar D.S."/>
            <person name="Weissenbach J."/>
            <person name="Armbrust E.V."/>
            <person name="Green B.R."/>
            <person name="Van de Peer Y."/>
            <person name="Grigoriev I.V."/>
        </authorList>
    </citation>
    <scope>NUCLEOTIDE SEQUENCE [LARGE SCALE GENOMIC DNA]</scope>
    <source>
        <strain evidence="2 3">CCMP1335</strain>
    </source>
</reference>
<gene>
    <name evidence="2" type="ORF">THAPSDRAFT_6532</name>
</gene>
<evidence type="ECO:0000313" key="3">
    <source>
        <dbReference type="Proteomes" id="UP000001449"/>
    </source>
</evidence>
<feature type="compositionally biased region" description="Acidic residues" evidence="1">
    <location>
        <begin position="82"/>
        <end position="96"/>
    </location>
</feature>
<dbReference type="PaxDb" id="35128-Thaps6532"/>
<proteinExistence type="predicted"/>
<feature type="region of interest" description="Disordered" evidence="1">
    <location>
        <begin position="130"/>
        <end position="181"/>
    </location>
</feature>
<dbReference type="PANTHER" id="PTHR15967">
    <property type="entry name" value="E2F-ASSOCIATED PHOSPHOPROTEIN"/>
    <property type="match status" value="1"/>
</dbReference>
<dbReference type="InParanoid" id="B8C4L1"/>
<dbReference type="Pfam" id="PF10238">
    <property type="entry name" value="Eapp_C"/>
    <property type="match status" value="1"/>
</dbReference>
<feature type="compositionally biased region" description="Polar residues" evidence="1">
    <location>
        <begin position="153"/>
        <end position="181"/>
    </location>
</feature>
<protein>
    <recommendedName>
        <fullName evidence="4">E2F-associated phosphoprotein</fullName>
    </recommendedName>
</protein>
<dbReference type="PANTHER" id="PTHR15967:SF0">
    <property type="entry name" value="E2F-ASSOCIATED PHOSPHOPROTEIN"/>
    <property type="match status" value="1"/>
</dbReference>
<evidence type="ECO:0008006" key="4">
    <source>
        <dbReference type="Google" id="ProtNLM"/>
    </source>
</evidence>
<dbReference type="eggNOG" id="KOG3395">
    <property type="taxonomic scope" value="Eukaryota"/>
</dbReference>
<dbReference type="GO" id="GO:0005634">
    <property type="term" value="C:nucleus"/>
    <property type="evidence" value="ECO:0000318"/>
    <property type="project" value="GO_Central"/>
</dbReference>
<keyword evidence="3" id="KW-1185">Reference proteome</keyword>
<dbReference type="STRING" id="35128.B8C4L1"/>
<dbReference type="InterPro" id="IPR019370">
    <property type="entry name" value="E2F-assoc_phosphoprotein"/>
</dbReference>
<dbReference type="HOGENOM" id="CLU_075202_1_1_1"/>
<feature type="region of interest" description="Disordered" evidence="1">
    <location>
        <begin position="263"/>
        <end position="283"/>
    </location>
</feature>
<dbReference type="Proteomes" id="UP000001449">
    <property type="component" value="Chromosome 6"/>
</dbReference>
<sequence>MMDDVLPANQLAIDAAVIVSETDAAHSGHSSDEEAGWLATTAVSQRARSDAPRLQSGDCDGLDWDNAGEGAASGSAKPNASNDDDSDDDDDVDGEAAPDQLYCSNMDDEDEAWVYKHMRSGQEELVYVRQRQQQKEVAEGKTGQPNVKGESGSGQQDGKTGNDGQSNTKQETPVSQNQQIQQALLLKPRSSDAILSCPRCFTTVCMDCQEHERYAGQYRAMFVMNIGVDWNKRMVYDEAMGGLKLASAGAGGRITAASGSAMQADGEDGAMDEDDAPDTIPHDHEKDELYYSVHCGYCQHELAVLDMGDEIYYFFGCIASS</sequence>
<dbReference type="EMBL" id="CM000643">
    <property type="protein sequence ID" value="EED91344.1"/>
    <property type="molecule type" value="Genomic_DNA"/>
</dbReference>
<dbReference type="OMA" id="EHERYAG"/>
<dbReference type="AlphaFoldDB" id="B8C4L1"/>
<evidence type="ECO:0000256" key="1">
    <source>
        <dbReference type="SAM" id="MobiDB-lite"/>
    </source>
</evidence>
<dbReference type="KEGG" id="tps:THAPSDRAFT_6532"/>
<dbReference type="GeneID" id="7444608"/>
<feature type="region of interest" description="Disordered" evidence="1">
    <location>
        <begin position="24"/>
        <end position="105"/>
    </location>
</feature>
<reference evidence="2 3" key="1">
    <citation type="journal article" date="2004" name="Science">
        <title>The genome of the diatom Thalassiosira pseudonana: ecology, evolution, and metabolism.</title>
        <authorList>
            <person name="Armbrust E.V."/>
            <person name="Berges J.A."/>
            <person name="Bowler C."/>
            <person name="Green B.R."/>
            <person name="Martinez D."/>
            <person name="Putnam N.H."/>
            <person name="Zhou S."/>
            <person name="Allen A.E."/>
            <person name="Apt K.E."/>
            <person name="Bechner M."/>
            <person name="Brzezinski M.A."/>
            <person name="Chaal B.K."/>
            <person name="Chiovitti A."/>
            <person name="Davis A.K."/>
            <person name="Demarest M.S."/>
            <person name="Detter J.C."/>
            <person name="Glavina T."/>
            <person name="Goodstein D."/>
            <person name="Hadi M.Z."/>
            <person name="Hellsten U."/>
            <person name="Hildebrand M."/>
            <person name="Jenkins B.D."/>
            <person name="Jurka J."/>
            <person name="Kapitonov V.V."/>
            <person name="Kroger N."/>
            <person name="Lau W.W."/>
            <person name="Lane T.W."/>
            <person name="Larimer F.W."/>
            <person name="Lippmeier J.C."/>
            <person name="Lucas S."/>
            <person name="Medina M."/>
            <person name="Montsant A."/>
            <person name="Obornik M."/>
            <person name="Parker M.S."/>
            <person name="Palenik B."/>
            <person name="Pazour G.J."/>
            <person name="Richardson P.M."/>
            <person name="Rynearson T.A."/>
            <person name="Saito M.A."/>
            <person name="Schwartz D.C."/>
            <person name="Thamatrakoln K."/>
            <person name="Valentin K."/>
            <person name="Vardi A."/>
            <person name="Wilkerson F.P."/>
            <person name="Rokhsar D.S."/>
        </authorList>
    </citation>
    <scope>NUCLEOTIDE SEQUENCE [LARGE SCALE GENOMIC DNA]</scope>
    <source>
        <strain evidence="2 3">CCMP1335</strain>
    </source>
</reference>
<organism evidence="2 3">
    <name type="scientific">Thalassiosira pseudonana</name>
    <name type="common">Marine diatom</name>
    <name type="synonym">Cyclotella nana</name>
    <dbReference type="NCBI Taxonomy" id="35128"/>
    <lineage>
        <taxon>Eukaryota</taxon>
        <taxon>Sar</taxon>
        <taxon>Stramenopiles</taxon>
        <taxon>Ochrophyta</taxon>
        <taxon>Bacillariophyta</taxon>
        <taxon>Coscinodiscophyceae</taxon>
        <taxon>Thalassiosirophycidae</taxon>
        <taxon>Thalassiosirales</taxon>
        <taxon>Thalassiosiraceae</taxon>
        <taxon>Thalassiosira</taxon>
    </lineage>
</organism>
<dbReference type="RefSeq" id="XP_002291237.1">
    <property type="nucleotide sequence ID" value="XM_002291201.1"/>
</dbReference>